<evidence type="ECO:0000313" key="2">
    <source>
        <dbReference type="EMBL" id="MCT7980565.1"/>
    </source>
</evidence>
<evidence type="ECO:0000259" key="1">
    <source>
        <dbReference type="Pfam" id="PF12770"/>
    </source>
</evidence>
<evidence type="ECO:0000313" key="3">
    <source>
        <dbReference type="Proteomes" id="UP001525961"/>
    </source>
</evidence>
<comment type="caution">
    <text evidence="2">The sequence shown here is derived from an EMBL/GenBank/DDBJ whole genome shotgun (WGS) entry which is preliminary data.</text>
</comment>
<protein>
    <submittedName>
        <fullName evidence="2">CHAT domain-containing protein</fullName>
    </submittedName>
</protein>
<organism evidence="2 3">
    <name type="scientific">Laspinema olomoucense D3b</name>
    <dbReference type="NCBI Taxonomy" id="2953688"/>
    <lineage>
        <taxon>Bacteria</taxon>
        <taxon>Bacillati</taxon>
        <taxon>Cyanobacteriota</taxon>
        <taxon>Cyanophyceae</taxon>
        <taxon>Oscillatoriophycideae</taxon>
        <taxon>Oscillatoriales</taxon>
        <taxon>Laspinemataceae</taxon>
        <taxon>Laspinema</taxon>
        <taxon>Laspinema olomoucense</taxon>
    </lineage>
</organism>
<dbReference type="RefSeq" id="WP_261236945.1">
    <property type="nucleotide sequence ID" value="NZ_JAMXFA010000039.1"/>
</dbReference>
<accession>A0ABT2NFT7</accession>
<keyword evidence="3" id="KW-1185">Reference proteome</keyword>
<dbReference type="EMBL" id="JAMXFA010000039">
    <property type="protein sequence ID" value="MCT7980565.1"/>
    <property type="molecule type" value="Genomic_DNA"/>
</dbReference>
<sequence>MTPAWRLPQLSDVILSCCETGLGFSEIMTDDILTISAGFLCAGGRRVVNTLWEVDDLGTALFSIFYHQYRQEGCNCPESLRQSQIKLRTLTRNNLAEIYSKTYQAMMEAESKIDEYEPNSAEYLEWEGKYLMYFQVMENISPLKNGVEEYPFAHPLFWAAFTCQGLR</sequence>
<name>A0ABT2NFT7_9CYAN</name>
<proteinExistence type="predicted"/>
<dbReference type="Proteomes" id="UP001525961">
    <property type="component" value="Unassembled WGS sequence"/>
</dbReference>
<dbReference type="Pfam" id="PF12770">
    <property type="entry name" value="CHAT"/>
    <property type="match status" value="1"/>
</dbReference>
<gene>
    <name evidence="2" type="ORF">NG792_22835</name>
</gene>
<feature type="domain" description="CHAT" evidence="1">
    <location>
        <begin position="6"/>
        <end position="165"/>
    </location>
</feature>
<dbReference type="InterPro" id="IPR024983">
    <property type="entry name" value="CHAT_dom"/>
</dbReference>
<reference evidence="2 3" key="1">
    <citation type="journal article" date="2022" name="Front. Microbiol.">
        <title>High genomic differentiation and limited gene flow indicate recent cryptic speciation within the genus Laspinema (cyanobacteria).</title>
        <authorList>
            <person name="Stanojkovic A."/>
            <person name="Skoupy S."/>
            <person name="Skaloud P."/>
            <person name="Dvorak P."/>
        </authorList>
    </citation>
    <scope>NUCLEOTIDE SEQUENCE [LARGE SCALE GENOMIC DNA]</scope>
    <source>
        <strain evidence="2 3">D3b</strain>
    </source>
</reference>